<dbReference type="PANTHER" id="PTHR15670">
    <property type="entry name" value="RHO GTPASE ACTIVATING PROTEIN 11A"/>
    <property type="match status" value="1"/>
</dbReference>
<proteinExistence type="predicted"/>
<dbReference type="GO" id="GO:0007165">
    <property type="term" value="P:signal transduction"/>
    <property type="evidence" value="ECO:0007669"/>
    <property type="project" value="InterPro"/>
</dbReference>
<gene>
    <name evidence="2" type="ORF">NQ318_005583</name>
</gene>
<evidence type="ECO:0000313" key="2">
    <source>
        <dbReference type="EMBL" id="KAJ8938729.1"/>
    </source>
</evidence>
<protein>
    <recommendedName>
        <fullName evidence="1">Rho-GAP domain-containing protein</fullName>
    </recommendedName>
</protein>
<dbReference type="GO" id="GO:0005096">
    <property type="term" value="F:GTPase activator activity"/>
    <property type="evidence" value="ECO:0007669"/>
    <property type="project" value="TreeGrafter"/>
</dbReference>
<reference evidence="2" key="1">
    <citation type="journal article" date="2023" name="Insect Mol. Biol.">
        <title>Genome sequencing provides insights into the evolution of gene families encoding plant cell wall-degrading enzymes in longhorned beetles.</title>
        <authorList>
            <person name="Shin N.R."/>
            <person name="Okamura Y."/>
            <person name="Kirsch R."/>
            <person name="Pauchet Y."/>
        </authorList>
    </citation>
    <scope>NUCLEOTIDE SEQUENCE</scope>
    <source>
        <strain evidence="2">AMC_N1</strain>
    </source>
</reference>
<dbReference type="Pfam" id="PF00620">
    <property type="entry name" value="RhoGAP"/>
    <property type="match status" value="1"/>
</dbReference>
<accession>A0AAV8XL34</accession>
<dbReference type="AlphaFoldDB" id="A0AAV8XL34"/>
<organism evidence="2 3">
    <name type="scientific">Aromia moschata</name>
    <dbReference type="NCBI Taxonomy" id="1265417"/>
    <lineage>
        <taxon>Eukaryota</taxon>
        <taxon>Metazoa</taxon>
        <taxon>Ecdysozoa</taxon>
        <taxon>Arthropoda</taxon>
        <taxon>Hexapoda</taxon>
        <taxon>Insecta</taxon>
        <taxon>Pterygota</taxon>
        <taxon>Neoptera</taxon>
        <taxon>Endopterygota</taxon>
        <taxon>Coleoptera</taxon>
        <taxon>Polyphaga</taxon>
        <taxon>Cucujiformia</taxon>
        <taxon>Chrysomeloidea</taxon>
        <taxon>Cerambycidae</taxon>
        <taxon>Cerambycinae</taxon>
        <taxon>Callichromatini</taxon>
        <taxon>Aromia</taxon>
    </lineage>
</organism>
<name>A0AAV8XL34_9CUCU</name>
<keyword evidence="3" id="KW-1185">Reference proteome</keyword>
<dbReference type="SUPFAM" id="SSF48350">
    <property type="entry name" value="GTPase activation domain, GAP"/>
    <property type="match status" value="1"/>
</dbReference>
<dbReference type="EMBL" id="JAPWTK010000538">
    <property type="protein sequence ID" value="KAJ8938729.1"/>
    <property type="molecule type" value="Genomic_DNA"/>
</dbReference>
<dbReference type="InterPro" id="IPR008936">
    <property type="entry name" value="Rho_GTPase_activation_prot"/>
</dbReference>
<dbReference type="SMART" id="SM00324">
    <property type="entry name" value="RhoGAP"/>
    <property type="match status" value="1"/>
</dbReference>
<feature type="domain" description="Rho-GAP" evidence="1">
    <location>
        <begin position="79"/>
        <end position="260"/>
    </location>
</feature>
<dbReference type="Gene3D" id="1.10.555.10">
    <property type="entry name" value="Rho GTPase activation protein"/>
    <property type="match status" value="1"/>
</dbReference>
<evidence type="ECO:0000259" key="1">
    <source>
        <dbReference type="PROSITE" id="PS50238"/>
    </source>
</evidence>
<dbReference type="PROSITE" id="PS50238">
    <property type="entry name" value="RHOGAP"/>
    <property type="match status" value="1"/>
</dbReference>
<evidence type="ECO:0000313" key="3">
    <source>
        <dbReference type="Proteomes" id="UP001162162"/>
    </source>
</evidence>
<comment type="caution">
    <text evidence="2">The sequence shown here is derived from an EMBL/GenBank/DDBJ whole genome shotgun (WGS) entry which is preliminary data.</text>
</comment>
<dbReference type="InterPro" id="IPR000198">
    <property type="entry name" value="RhoGAP_dom"/>
</dbReference>
<dbReference type="InterPro" id="IPR042869">
    <property type="entry name" value="ARHGAP11A/B"/>
</dbReference>
<dbReference type="PANTHER" id="PTHR15670:SF4">
    <property type="entry name" value="RHO GTPASE-ACTIVATING PROTEIN 11A"/>
    <property type="match status" value="1"/>
</dbReference>
<sequence>MLMNDCANRAVVREHVVDYLIAQKLPCPKKFKSEGLFRRILGDSPKKSTKVEFRMKDREGERLVRVYDRKIFGVSLQKLDVEDVKLKTGHMLPIPPLVHDLCEFILENAATEGIFRKAGSSSRQADIKSKIDGKKLITTEELDVIDVAAVLKYFLRQLPSPLVPHSYHKLFIACYDSDNTELNILLACLLLPIENLNLLTYMMQFFAQITAYSSLNKMTSYNLAVCIAPNIFAVVDFSAEKFSKITGITKALIEGSSDIGDISGDIQRQVHLEKGFNHLKEKPANKFLINVIKGLNFMAC</sequence>
<dbReference type="Proteomes" id="UP001162162">
    <property type="component" value="Unassembled WGS sequence"/>
</dbReference>